<evidence type="ECO:0000313" key="2">
    <source>
        <dbReference type="EMBL" id="KAG8099445.1"/>
    </source>
</evidence>
<protein>
    <submittedName>
        <fullName evidence="2">Uncharacterized protein</fullName>
    </submittedName>
</protein>
<name>A0A8J6C214_ZIZPA</name>
<evidence type="ECO:0000256" key="1">
    <source>
        <dbReference type="SAM" id="MobiDB-lite"/>
    </source>
</evidence>
<accession>A0A8J6C214</accession>
<proteinExistence type="predicted"/>
<feature type="region of interest" description="Disordered" evidence="1">
    <location>
        <begin position="143"/>
        <end position="164"/>
    </location>
</feature>
<reference evidence="2" key="1">
    <citation type="journal article" date="2021" name="bioRxiv">
        <title>Whole Genome Assembly and Annotation of Northern Wild Rice, Zizania palustris L., Supports a Whole Genome Duplication in the Zizania Genus.</title>
        <authorList>
            <person name="Haas M."/>
            <person name="Kono T."/>
            <person name="Macchietto M."/>
            <person name="Millas R."/>
            <person name="McGilp L."/>
            <person name="Shao M."/>
            <person name="Duquette J."/>
            <person name="Hirsch C.N."/>
            <person name="Kimball J."/>
        </authorList>
    </citation>
    <scope>NUCLEOTIDE SEQUENCE</scope>
    <source>
        <tissue evidence="2">Fresh leaf tissue</tissue>
    </source>
</reference>
<evidence type="ECO:0000313" key="3">
    <source>
        <dbReference type="Proteomes" id="UP000729402"/>
    </source>
</evidence>
<gene>
    <name evidence="2" type="ORF">GUJ93_ZPchr0013g33861</name>
</gene>
<dbReference type="EMBL" id="JAAALK010000079">
    <property type="protein sequence ID" value="KAG8099445.1"/>
    <property type="molecule type" value="Genomic_DNA"/>
</dbReference>
<reference evidence="2" key="2">
    <citation type="submission" date="2021-02" db="EMBL/GenBank/DDBJ databases">
        <authorList>
            <person name="Kimball J.A."/>
            <person name="Haas M.W."/>
            <person name="Macchietto M."/>
            <person name="Kono T."/>
            <person name="Duquette J."/>
            <person name="Shao M."/>
        </authorList>
    </citation>
    <scope>NUCLEOTIDE SEQUENCE</scope>
    <source>
        <tissue evidence="2">Fresh leaf tissue</tissue>
    </source>
</reference>
<dbReference type="Proteomes" id="UP000729402">
    <property type="component" value="Unassembled WGS sequence"/>
</dbReference>
<sequence>MVSSFSKAGLGSNDMCPVLAGKGQSVPLGFWMGQMRVPVARSLSALVRQSEQSPSLQIAGSAPTKSLQRLISDRVGCIVNSGLNFVGSRASSPSRRPLRGGAAEGTLIPVARAFNTLKNTISYPACKSMQQAARITAGHLISRPQGAKCSRGSATKPPRESFRPKQLKSTLVTPFCCSLPGHACSRCIFWKLPCSRWVPKLSPSLPSSSNSQVLDLVPFSAGPSSQAPFGSSGAVLAPEMANFPVDPIFFVPRGGVLADGGGELRKRRSVVTLTGATDQEE</sequence>
<keyword evidence="3" id="KW-1185">Reference proteome</keyword>
<comment type="caution">
    <text evidence="2">The sequence shown here is derived from an EMBL/GenBank/DDBJ whole genome shotgun (WGS) entry which is preliminary data.</text>
</comment>
<dbReference type="AlphaFoldDB" id="A0A8J6C214"/>
<organism evidence="2 3">
    <name type="scientific">Zizania palustris</name>
    <name type="common">Northern wild rice</name>
    <dbReference type="NCBI Taxonomy" id="103762"/>
    <lineage>
        <taxon>Eukaryota</taxon>
        <taxon>Viridiplantae</taxon>
        <taxon>Streptophyta</taxon>
        <taxon>Embryophyta</taxon>
        <taxon>Tracheophyta</taxon>
        <taxon>Spermatophyta</taxon>
        <taxon>Magnoliopsida</taxon>
        <taxon>Liliopsida</taxon>
        <taxon>Poales</taxon>
        <taxon>Poaceae</taxon>
        <taxon>BOP clade</taxon>
        <taxon>Oryzoideae</taxon>
        <taxon>Oryzeae</taxon>
        <taxon>Zizaniinae</taxon>
        <taxon>Zizania</taxon>
    </lineage>
</organism>
<dbReference type="OrthoDB" id="721783at2759"/>